<gene>
    <name evidence="2" type="primary">yesV_1</name>
    <name evidence="2" type="ORF">AM1BK_14210</name>
</gene>
<dbReference type="RefSeq" id="WP_191271171.1">
    <property type="nucleotide sequence ID" value="NZ_BNDS01000004.1"/>
</dbReference>
<evidence type="ECO:0000313" key="3">
    <source>
        <dbReference type="Proteomes" id="UP000637074"/>
    </source>
</evidence>
<evidence type="ECO:0008006" key="4">
    <source>
        <dbReference type="Google" id="ProtNLM"/>
    </source>
</evidence>
<dbReference type="InterPro" id="IPR006938">
    <property type="entry name" value="DUF624"/>
</dbReference>
<protein>
    <recommendedName>
        <fullName evidence="4">DUF624 domain-containing protein</fullName>
    </recommendedName>
</protein>
<evidence type="ECO:0000256" key="1">
    <source>
        <dbReference type="SAM" id="Phobius"/>
    </source>
</evidence>
<name>A0ABQ3N2Y4_9BACI</name>
<keyword evidence="1" id="KW-0812">Transmembrane</keyword>
<feature type="transmembrane region" description="Helical" evidence="1">
    <location>
        <begin position="104"/>
        <end position="131"/>
    </location>
</feature>
<feature type="transmembrane region" description="Helical" evidence="1">
    <location>
        <begin position="173"/>
        <end position="191"/>
    </location>
</feature>
<organism evidence="2 3">
    <name type="scientific">Neobacillus kokaensis</name>
    <dbReference type="NCBI Taxonomy" id="2759023"/>
    <lineage>
        <taxon>Bacteria</taxon>
        <taxon>Bacillati</taxon>
        <taxon>Bacillota</taxon>
        <taxon>Bacilli</taxon>
        <taxon>Bacillales</taxon>
        <taxon>Bacillaceae</taxon>
        <taxon>Neobacillus</taxon>
    </lineage>
</organism>
<feature type="transmembrane region" description="Helical" evidence="1">
    <location>
        <begin position="143"/>
        <end position="167"/>
    </location>
</feature>
<dbReference type="Proteomes" id="UP000637074">
    <property type="component" value="Unassembled WGS sequence"/>
</dbReference>
<keyword evidence="1" id="KW-1133">Transmembrane helix</keyword>
<keyword evidence="3" id="KW-1185">Reference proteome</keyword>
<evidence type="ECO:0000313" key="2">
    <source>
        <dbReference type="EMBL" id="GHH97878.1"/>
    </source>
</evidence>
<feature type="transmembrane region" description="Helical" evidence="1">
    <location>
        <begin position="20"/>
        <end position="49"/>
    </location>
</feature>
<feature type="transmembrane region" description="Helical" evidence="1">
    <location>
        <begin position="69"/>
        <end position="92"/>
    </location>
</feature>
<dbReference type="EMBL" id="BNDS01000004">
    <property type="protein sequence ID" value="GHH97878.1"/>
    <property type="molecule type" value="Genomic_DNA"/>
</dbReference>
<reference evidence="2 3" key="1">
    <citation type="journal article" date="2022" name="Int. J. Syst. Evol. Microbiol.">
        <title>Neobacillus kokaensis sp. nov., isolated from soil.</title>
        <authorList>
            <person name="Yuki K."/>
            <person name="Matsubara H."/>
            <person name="Yamaguchi S."/>
        </authorList>
    </citation>
    <scope>NUCLEOTIDE SEQUENCE [LARGE SCALE GENOMIC DNA]</scope>
    <source>
        <strain evidence="2 3">LOB 377</strain>
    </source>
</reference>
<accession>A0ABQ3N2Y4</accession>
<sequence length="220" mass="25303">MNALGKVLYGVGDLLAKAMYLHFLWVVFTLAGLIIFGVMPATVSVFTVIRKWLMKENDVSIFGTFLDSYKSYFVETNLIGLFYFLIGLFLYFDLHILNTELDVTILRVFTSVAGFLYILMGLFLLPVYVHLNLSKLNYMKQSLLMVFARPFEALFMLISLVVLYYLFLYLPVLLFFTGSTIAAFPVMWIGMRTFNKIQMKQTAYLQSGTNMNKSMDSTFN</sequence>
<keyword evidence="1" id="KW-0472">Membrane</keyword>
<comment type="caution">
    <text evidence="2">The sequence shown here is derived from an EMBL/GenBank/DDBJ whole genome shotgun (WGS) entry which is preliminary data.</text>
</comment>
<dbReference type="Pfam" id="PF04854">
    <property type="entry name" value="DUF624"/>
    <property type="match status" value="1"/>
</dbReference>
<proteinExistence type="predicted"/>